<keyword evidence="7" id="KW-0961">Cell wall biogenesis/degradation</keyword>
<dbReference type="GO" id="GO:0030244">
    <property type="term" value="P:cellulose biosynthetic process"/>
    <property type="evidence" value="ECO:0000318"/>
    <property type="project" value="GO_Central"/>
</dbReference>
<gene>
    <name evidence="9" type="primary">LOC107802764</name>
</gene>
<keyword evidence="6" id="KW-0472">Membrane</keyword>
<evidence type="ECO:0000256" key="5">
    <source>
        <dbReference type="ARBA" id="ARBA00022989"/>
    </source>
</evidence>
<evidence type="ECO:0000313" key="8">
    <source>
        <dbReference type="Proteomes" id="UP000790787"/>
    </source>
</evidence>
<keyword evidence="4" id="KW-0812">Transmembrane</keyword>
<dbReference type="SUPFAM" id="SSF53448">
    <property type="entry name" value="Nucleotide-diphospho-sugar transferases"/>
    <property type="match status" value="1"/>
</dbReference>
<evidence type="ECO:0000256" key="6">
    <source>
        <dbReference type="ARBA" id="ARBA00023136"/>
    </source>
</evidence>
<name>A0A1S4AZ16_TOBAC</name>
<evidence type="ECO:0000256" key="7">
    <source>
        <dbReference type="ARBA" id="ARBA00023316"/>
    </source>
</evidence>
<organism evidence="8 9">
    <name type="scientific">Nicotiana tabacum</name>
    <name type="common">Common tobacco</name>
    <dbReference type="NCBI Taxonomy" id="4097"/>
    <lineage>
        <taxon>Eukaryota</taxon>
        <taxon>Viridiplantae</taxon>
        <taxon>Streptophyta</taxon>
        <taxon>Embryophyta</taxon>
        <taxon>Tracheophyta</taxon>
        <taxon>Spermatophyta</taxon>
        <taxon>Magnoliopsida</taxon>
        <taxon>eudicotyledons</taxon>
        <taxon>Gunneridae</taxon>
        <taxon>Pentapetalae</taxon>
        <taxon>asterids</taxon>
        <taxon>lamiids</taxon>
        <taxon>Solanales</taxon>
        <taxon>Solanaceae</taxon>
        <taxon>Nicotianoideae</taxon>
        <taxon>Nicotianeae</taxon>
        <taxon>Nicotiana</taxon>
    </lineage>
</organism>
<comment type="subcellular location">
    <subcellularLocation>
        <location evidence="1">Endomembrane system</location>
        <topology evidence="1">Multi-pass membrane protein</topology>
    </subcellularLocation>
</comment>
<dbReference type="GO" id="GO:0009833">
    <property type="term" value="P:plant-type primary cell wall biogenesis"/>
    <property type="evidence" value="ECO:0000318"/>
    <property type="project" value="GO_Central"/>
</dbReference>
<dbReference type="PANTHER" id="PTHR13301">
    <property type="entry name" value="X-BOX TRANSCRIPTION FACTOR-RELATED"/>
    <property type="match status" value="1"/>
</dbReference>
<reference evidence="9" key="2">
    <citation type="submission" date="2025-08" db="UniProtKB">
        <authorList>
            <consortium name="RefSeq"/>
        </authorList>
    </citation>
    <scope>IDENTIFICATION</scope>
</reference>
<dbReference type="PaxDb" id="4097-A0A1S4AZ16"/>
<evidence type="ECO:0000256" key="2">
    <source>
        <dbReference type="ARBA" id="ARBA00022676"/>
    </source>
</evidence>
<dbReference type="InterPro" id="IPR029044">
    <property type="entry name" value="Nucleotide-diphossugar_trans"/>
</dbReference>
<keyword evidence="5" id="KW-1133">Transmembrane helix</keyword>
<dbReference type="Proteomes" id="UP000790787">
    <property type="component" value="Chromosome 14"/>
</dbReference>
<keyword evidence="2" id="KW-0328">Glycosyltransferase</keyword>
<dbReference type="GO" id="GO:0012505">
    <property type="term" value="C:endomembrane system"/>
    <property type="evidence" value="ECO:0007669"/>
    <property type="project" value="UniProtKB-SubCell"/>
</dbReference>
<dbReference type="KEGG" id="nta:107802764"/>
<dbReference type="Pfam" id="PF03552">
    <property type="entry name" value="Cellulose_synt"/>
    <property type="match status" value="2"/>
</dbReference>
<dbReference type="InterPro" id="IPR005150">
    <property type="entry name" value="Cellulose_synth"/>
</dbReference>
<dbReference type="OMA" id="HRYKGGA"/>
<dbReference type="GeneID" id="107802764"/>
<evidence type="ECO:0000256" key="4">
    <source>
        <dbReference type="ARBA" id="ARBA00022692"/>
    </source>
</evidence>
<dbReference type="FunFam" id="3.90.550.10:FF:000194">
    <property type="entry name" value="Cellulose synthase-like protein G2 isoform A"/>
    <property type="match status" value="1"/>
</dbReference>
<dbReference type="AlphaFoldDB" id="A0A1S4AZ16"/>
<evidence type="ECO:0000256" key="1">
    <source>
        <dbReference type="ARBA" id="ARBA00004127"/>
    </source>
</evidence>
<dbReference type="Gene3D" id="3.90.550.10">
    <property type="entry name" value="Spore Coat Polysaccharide Biosynthesis Protein SpsA, Chain A"/>
    <property type="match status" value="2"/>
</dbReference>
<dbReference type="GO" id="GO:0016759">
    <property type="term" value="F:cellulose synthase activity"/>
    <property type="evidence" value="ECO:0000318"/>
    <property type="project" value="GO_Central"/>
</dbReference>
<proteinExistence type="predicted"/>
<protein>
    <submittedName>
        <fullName evidence="9">Cellulose synthase-like protein G3</fullName>
    </submittedName>
</protein>
<keyword evidence="3" id="KW-0808">Transferase</keyword>
<keyword evidence="8" id="KW-1185">Reference proteome</keyword>
<accession>A0A1S4AZ16</accession>
<evidence type="ECO:0000256" key="3">
    <source>
        <dbReference type="ARBA" id="ARBA00022679"/>
    </source>
</evidence>
<dbReference type="RefSeq" id="XP_016481809.1">
    <property type="nucleotide sequence ID" value="XM_016626323.1"/>
</dbReference>
<dbReference type="OrthoDB" id="72851at2759"/>
<reference evidence="8" key="1">
    <citation type="journal article" date="2014" name="Nat. Commun.">
        <title>The tobacco genome sequence and its comparison with those of tomato and potato.</title>
        <authorList>
            <person name="Sierro N."/>
            <person name="Battey J.N."/>
            <person name="Ouadi S."/>
            <person name="Bakaher N."/>
            <person name="Bovet L."/>
            <person name="Willig A."/>
            <person name="Goepfert S."/>
            <person name="Peitsch M.C."/>
            <person name="Ivanov N.V."/>
        </authorList>
    </citation>
    <scope>NUCLEOTIDE SEQUENCE [LARGE SCALE GENOMIC DNA]</scope>
</reference>
<dbReference type="GO" id="GO:0016760">
    <property type="term" value="F:cellulose synthase (UDP-forming) activity"/>
    <property type="evidence" value="ECO:0007669"/>
    <property type="project" value="InterPro"/>
</dbReference>
<dbReference type="SMR" id="A0A1S4AZ16"/>
<evidence type="ECO:0000313" key="9">
    <source>
        <dbReference type="RefSeq" id="XP_016481809.1"/>
    </source>
</evidence>
<dbReference type="GO" id="GO:0005886">
    <property type="term" value="C:plasma membrane"/>
    <property type="evidence" value="ECO:0000318"/>
    <property type="project" value="GO_Central"/>
</dbReference>
<dbReference type="GO" id="GO:0071555">
    <property type="term" value="P:cell wall organization"/>
    <property type="evidence" value="ECO:0007669"/>
    <property type="project" value="UniProtKB-KW"/>
</dbReference>
<dbReference type="STRING" id="4097.A0A1S4AZ16"/>
<sequence>MAMASPCLNTCTVQQPRAILSRIHILLHFSAILGLLYYRIKHLFQKDVSIISWSLITIAELIFTFIWLITQSFRWLPVARSVVPENLPADKELPSVDVFICTADPIKEPVVEVMNTILSAMSLDYPPEKLAVYLSDDGGAAVTLYAIKEACVFARVWVPFCRKYGIKTICPEAFFSSFGDDERLNMRGNEFKNEEENIKAAYEVLKKDVEKASSVEGSVRMDRPPYVEVIHDNMKNEGCEVKQSKLPLLVYMSRERRPSRPHRFKAGALNALLRVSGVMSNAPYMLVLDCDMYCNDPSSAKQAMCFHLDQNISTTLSYVQFPQTFYNVSKNDIYDAQSRSAYKNKYQGMDGVGGTVCAGTGYYLKKETLYDSPNNQDMTPLFLKAQSEYKWESLLFQSEELLQEAEEKFGASRKFINSINSLNDQRKGREILSNEIIDEAKTLASCNFEENTSWGEEIGYSYNSLLESSYTGYLLHSKGWKSVYLYPKRPCFLGCSTIDMKDALVQLMKWASGLVQVGLSKYSPLIYGVSRMPLVQSMCYTYFMFSHFLSIPCFLYGIVPPLCFLTGTSVFPKVTSPWFALFTTIFSSSLLEHLYEVLSSGGNLRTWWNEQRIWIIKTVTACLFGCLDVLMKWLGVAKANFRLTNKAIDEEKLRKYEKGKFDFQGAKLFMVPLTFLVMFNLVCFTFGMKRMVSEGNFEEMFGQGFLSFYVLVLSYPILEGLVSKKGK</sequence>